<dbReference type="InterPro" id="IPR054265">
    <property type="entry name" value="DUF6996"/>
</dbReference>
<evidence type="ECO:0000313" key="5">
    <source>
        <dbReference type="Proteomes" id="UP000000742"/>
    </source>
</evidence>
<dbReference type="Pfam" id="PF22518">
    <property type="entry name" value="DUF6997"/>
    <property type="match status" value="1"/>
</dbReference>
<gene>
    <name evidence="4" type="ordered locus">Aflv_1193</name>
</gene>
<feature type="domain" description="DUF6997" evidence="2">
    <location>
        <begin position="80"/>
        <end position="252"/>
    </location>
</feature>
<evidence type="ECO:0000259" key="1">
    <source>
        <dbReference type="Pfam" id="PF22515"/>
    </source>
</evidence>
<dbReference type="InterPro" id="IPR055650">
    <property type="entry name" value="DUF7226"/>
</dbReference>
<evidence type="ECO:0000259" key="3">
    <source>
        <dbReference type="Pfam" id="PF23871"/>
    </source>
</evidence>
<protein>
    <submittedName>
        <fullName evidence="4">Uncharacterized conserved protein</fullName>
    </submittedName>
</protein>
<dbReference type="EMBL" id="CP000922">
    <property type="protein sequence ID" value="ACJ33569.1"/>
    <property type="molecule type" value="Genomic_DNA"/>
</dbReference>
<feature type="domain" description="DUF7226" evidence="3">
    <location>
        <begin position="288"/>
        <end position="427"/>
    </location>
</feature>
<dbReference type="PATRIC" id="fig|491915.6.peg.1219"/>
<dbReference type="Proteomes" id="UP000000742">
    <property type="component" value="Chromosome"/>
</dbReference>
<feature type="domain" description="DUF6996" evidence="1">
    <location>
        <begin position="11"/>
        <end position="79"/>
    </location>
</feature>
<name>B7GJC1_ANOFW</name>
<dbReference type="REBASE" id="19233">
    <property type="entry name" value="AflWKORF1191P"/>
</dbReference>
<dbReference type="InterPro" id="IPR054266">
    <property type="entry name" value="DUF6997"/>
</dbReference>
<evidence type="ECO:0000259" key="2">
    <source>
        <dbReference type="Pfam" id="PF22518"/>
    </source>
</evidence>
<dbReference type="Pfam" id="PF23871">
    <property type="entry name" value="DUF7226"/>
    <property type="match status" value="1"/>
</dbReference>
<dbReference type="Pfam" id="PF22515">
    <property type="entry name" value="DUF6996"/>
    <property type="match status" value="1"/>
</dbReference>
<evidence type="ECO:0000313" key="4">
    <source>
        <dbReference type="EMBL" id="ACJ33569.1"/>
    </source>
</evidence>
<organism evidence="4 5">
    <name type="scientific">Anoxybacillus flavithermus (strain DSM 21510 / WK1)</name>
    <dbReference type="NCBI Taxonomy" id="491915"/>
    <lineage>
        <taxon>Bacteria</taxon>
        <taxon>Bacillati</taxon>
        <taxon>Bacillota</taxon>
        <taxon>Bacilli</taxon>
        <taxon>Bacillales</taxon>
        <taxon>Anoxybacillaceae</taxon>
        <taxon>Anoxybacillus</taxon>
    </lineage>
</organism>
<dbReference type="HOGENOM" id="CLU_656773_0_0_9"/>
<accession>B7GJC1</accession>
<sequence length="428" mass="50204">MGEEMVKTKNDAAWEQLFDKYRILQHIEQNGFYEITADAIRQYREPRLMCKFDHKNHLPDIFANHQLSILPISRSAYVIGHFSTFAEVTYKKMKPQAMNIPHDIETIKADDLYSESAVLHFAYHSGMIDDFLGEETRHTVSGRMGAGKFAYDIASHRGHRKHIYVNGAQIEVDGGYEGKTRFAIIEAKKETVKDFNVRQLFYPFKVWKKRITKEVVPIFFTHSNDIFRFFMYTFMDENVFNSYHLVKQKDYVISHQKITVADIVNVAKSIRFVPEPRVPFPQADSFARVIDLLGLLYQGDMSKNEITENYNFDKRQTDYYSNACIYLGLAQKYSEGDEMKIALTDEGRRVMALPYREKYVTLVEKILEHRVFHDVYNEYMRNGQDVSKDFVVERMKQHDLYGIASESTFQRRASTIIGWVKWITDLPE</sequence>
<dbReference type="eggNOG" id="ENOG502Z88T">
    <property type="taxonomic scope" value="Bacteria"/>
</dbReference>
<dbReference type="STRING" id="491915.Aflv_1193"/>
<dbReference type="AlphaFoldDB" id="B7GJC1"/>
<proteinExistence type="predicted"/>
<dbReference type="KEGG" id="afl:Aflv_1193"/>
<reference evidence="4 5" key="1">
    <citation type="journal article" date="2008" name="Genome Biol.">
        <title>Encapsulated in silica: genome, proteome and physiology of the thermophilic bacterium Anoxybacillus flavithermus WK1.</title>
        <authorList>
            <person name="Saw J.H."/>
            <person name="Mountain B.W."/>
            <person name="Feng L."/>
            <person name="Omelchenko M.V."/>
            <person name="Hou S."/>
            <person name="Saito J.A."/>
            <person name="Stott M.B."/>
            <person name="Li D."/>
            <person name="Zhao G."/>
            <person name="Wu J."/>
            <person name="Galperin M.Y."/>
            <person name="Koonin E.V."/>
            <person name="Makarova K.S."/>
            <person name="Wolf Y.I."/>
            <person name="Rigden D.J."/>
            <person name="Dunfield P.F."/>
            <person name="Wang L."/>
            <person name="Alam M."/>
        </authorList>
    </citation>
    <scope>NUCLEOTIDE SEQUENCE [LARGE SCALE GENOMIC DNA]</scope>
    <source>
        <strain evidence="5">DSM 21510 / WK1</strain>
    </source>
</reference>